<evidence type="ECO:0000256" key="1">
    <source>
        <dbReference type="SAM" id="Coils"/>
    </source>
</evidence>
<dbReference type="Proteomes" id="UP001190700">
    <property type="component" value="Unassembled WGS sequence"/>
</dbReference>
<accession>A0AAE0F1I0</accession>
<evidence type="ECO:0000256" key="2">
    <source>
        <dbReference type="SAM" id="MobiDB-lite"/>
    </source>
</evidence>
<evidence type="ECO:0000313" key="5">
    <source>
        <dbReference type="Proteomes" id="UP001190700"/>
    </source>
</evidence>
<keyword evidence="5" id="KW-1185">Reference proteome</keyword>
<dbReference type="AlphaFoldDB" id="A0AAE0F1I0"/>
<reference evidence="4 5" key="1">
    <citation type="journal article" date="2015" name="Genome Biol. Evol.">
        <title>Comparative Genomics of a Bacterivorous Green Alga Reveals Evolutionary Causalities and Consequences of Phago-Mixotrophic Mode of Nutrition.</title>
        <authorList>
            <person name="Burns J.A."/>
            <person name="Paasch A."/>
            <person name="Narechania A."/>
            <person name="Kim E."/>
        </authorList>
    </citation>
    <scope>NUCLEOTIDE SEQUENCE [LARGE SCALE GENOMIC DNA]</scope>
    <source>
        <strain evidence="4 5">PLY_AMNH</strain>
    </source>
</reference>
<proteinExistence type="predicted"/>
<name>A0AAE0F1I0_9CHLO</name>
<keyword evidence="1" id="KW-0175">Coiled coil</keyword>
<dbReference type="InterPro" id="IPR022035">
    <property type="entry name" value="PCIF1_WW"/>
</dbReference>
<sequence>MFTLTSAAQRLRCSRDVCQRACQGRPTLRHRLAALESESMRLQQEMFSVDGLTPGVNHSNEADLEDVAKRLTTVLDQIDELTEALLVMDLMPKGLSLRVYWQGLIGLNIDTTPFDPDWDSMPTGGCNLTIEEGRQHVFAHDEKGRFIGALKEEVIDRLYDGYVEAARTDPSDPGHTIGGGTRRRSFSEREPQLGRIFGFATEVTLLLKRYSCEEDEDVKKSALQNHWTLPPEIIMAMQLAFGIQAEVFTLPLNVHRHTTTYCSKFDRDKIFGSRGSVWETRWGEQGSFEFNPE</sequence>
<gene>
    <name evidence="4" type="ORF">CYMTET_41922</name>
</gene>
<evidence type="ECO:0000259" key="3">
    <source>
        <dbReference type="Pfam" id="PF12237"/>
    </source>
</evidence>
<protein>
    <recommendedName>
        <fullName evidence="3">PCIF1 WW domain-containing protein</fullName>
    </recommendedName>
</protein>
<feature type="domain" description="PCIF1 WW" evidence="3">
    <location>
        <begin position="199"/>
        <end position="292"/>
    </location>
</feature>
<dbReference type="EMBL" id="LGRX02027934">
    <property type="protein sequence ID" value="KAK3248616.1"/>
    <property type="molecule type" value="Genomic_DNA"/>
</dbReference>
<evidence type="ECO:0000313" key="4">
    <source>
        <dbReference type="EMBL" id="KAK3248616.1"/>
    </source>
</evidence>
<organism evidence="4 5">
    <name type="scientific">Cymbomonas tetramitiformis</name>
    <dbReference type="NCBI Taxonomy" id="36881"/>
    <lineage>
        <taxon>Eukaryota</taxon>
        <taxon>Viridiplantae</taxon>
        <taxon>Chlorophyta</taxon>
        <taxon>Pyramimonadophyceae</taxon>
        <taxon>Pyramimonadales</taxon>
        <taxon>Pyramimonadaceae</taxon>
        <taxon>Cymbomonas</taxon>
    </lineage>
</organism>
<feature type="coiled-coil region" evidence="1">
    <location>
        <begin position="25"/>
        <end position="84"/>
    </location>
</feature>
<feature type="region of interest" description="Disordered" evidence="2">
    <location>
        <begin position="169"/>
        <end position="188"/>
    </location>
</feature>
<comment type="caution">
    <text evidence="4">The sequence shown here is derived from an EMBL/GenBank/DDBJ whole genome shotgun (WGS) entry which is preliminary data.</text>
</comment>
<dbReference type="Pfam" id="PF12237">
    <property type="entry name" value="PCIF1_WW"/>
    <property type="match status" value="1"/>
</dbReference>